<dbReference type="GO" id="GO:0032259">
    <property type="term" value="P:methylation"/>
    <property type="evidence" value="ECO:0007669"/>
    <property type="project" value="UniProtKB-KW"/>
</dbReference>
<dbReference type="EMBL" id="CTRP01000010">
    <property type="protein sequence ID" value="CQR72613.1"/>
    <property type="molecule type" value="Genomic_DNA"/>
</dbReference>
<evidence type="ECO:0000259" key="5">
    <source>
        <dbReference type="Pfam" id="PF01555"/>
    </source>
</evidence>
<dbReference type="GO" id="GO:0008170">
    <property type="term" value="F:N-methyltransferase activity"/>
    <property type="evidence" value="ECO:0007669"/>
    <property type="project" value="InterPro"/>
</dbReference>
<dbReference type="RefSeq" id="WP_021167323.1">
    <property type="nucleotide sequence ID" value="NZ_CTRP01000010.1"/>
</dbReference>
<keyword evidence="4" id="KW-0680">Restriction system</keyword>
<sequence>MDNLFVGLETQPSDGPVECLGQIFTDDNARREYFLGVLREKLKDLEFRKIEGFPLGTDEDILAMSDPPYYTACPNPFVIDFLRQCGTPYDPALAYNREPFAVDVSEGKTDPIYKAHSYHTKVPHLAIVPSILHYTKPGDMVLDGFCGSGMTGVAAQWCGCAPDEYRRTIEANFVKQGLEMPEWGARHALLNDLSPAATFIAANYNLPFDATEFAKAAKQILAEVELEIGWMYETKHTDGKSVGRIEYTVWSEVFTCPDCAGEIVFLDAALDEKTQRVQETFPCPNCGSSLMKKSLERKYETFFDRALDKTLNAPKRKPVIIVYTINGRRNEKKPDKEDIMLLEKIANLSYPNEVPTIEIPPMHMTHERARMDRQGITHIHHFFQPRAAHALGALWRKARSFSDIRIRHMLLFFVEQSIWGFSILNRYRLRAYSHVNQYLTGVYYVPSQIAEPSPRYNLEGKLHRLSGAFSKNVFHSQNSLVNTDAAAQLTLPDNCIDYIFTDPPFGENIYYADLNFLVESWHRVVTNAEPEAIIDKFKKKGLSEYQKLMQSCFQVYYKVLKPGRWMTVVFHNSRNAVWNAIQEAMQAAGFVVADVRTLDKQQGSYRQLTSTAVKQDLVISAYKPNGGLEGRFKLVAGTEEGVWDFVRTHLKQLPVFVAKDGRAEVIAERQKYMLFDRMVAFHVQRGVMVPLSGVSEFHAGLEQRFSERDGMYFLPEQVAEYDKKRMTVKELMQLELFVSDEASAIQWLKEQMIRKPQTFQELHPQFLKEIGGWQKHETPLELSELLHQNLLFYDGEGEVPSQIHSYLSSNFKEMRNLSKDDACLRAKAKDRWYAPDPNKASDLEKLRERSLLKEFAGYKIYSQRRLRVFRLEAVRIGFKKAWQERDYDTIISVAQKIPENILHEDPNLLMFYDQALTRKGEKT</sequence>
<evidence type="ECO:0000256" key="3">
    <source>
        <dbReference type="ARBA" id="ARBA00022679"/>
    </source>
</evidence>
<dbReference type="InterPro" id="IPR002941">
    <property type="entry name" value="DNA_methylase_N4/N6"/>
</dbReference>
<keyword evidence="2" id="KW-0489">Methyltransferase</keyword>
<name>A0A0U1L0B5_9FIRM</name>
<dbReference type="AlphaFoldDB" id="A0A0U1L0B5"/>
<dbReference type="GO" id="GO:0003677">
    <property type="term" value="F:DNA binding"/>
    <property type="evidence" value="ECO:0007669"/>
    <property type="project" value="InterPro"/>
</dbReference>
<proteinExistence type="inferred from homology"/>
<organism evidence="6 7">
    <name type="scientific">Sporomusa ovata</name>
    <dbReference type="NCBI Taxonomy" id="2378"/>
    <lineage>
        <taxon>Bacteria</taxon>
        <taxon>Bacillati</taxon>
        <taxon>Bacillota</taxon>
        <taxon>Negativicutes</taxon>
        <taxon>Selenomonadales</taxon>
        <taxon>Sporomusaceae</taxon>
        <taxon>Sporomusa</taxon>
    </lineage>
</organism>
<comment type="similarity">
    <text evidence="1">Belongs to the N(4)/N(6)-methyltransferase family.</text>
</comment>
<dbReference type="Pfam" id="PF01555">
    <property type="entry name" value="N6_N4_Mtase"/>
    <property type="match status" value="1"/>
</dbReference>
<reference evidence="7" key="1">
    <citation type="submission" date="2015-03" db="EMBL/GenBank/DDBJ databases">
        <authorList>
            <person name="Nijsse Bart"/>
        </authorList>
    </citation>
    <scope>NUCLEOTIDE SEQUENCE [LARGE SCALE GENOMIC DNA]</scope>
</reference>
<gene>
    <name evidence="6" type="ORF">SpAn4DRAFT_3073</name>
</gene>
<dbReference type="InterPro" id="IPR029063">
    <property type="entry name" value="SAM-dependent_MTases_sf"/>
</dbReference>
<keyword evidence="3" id="KW-0808">Transferase</keyword>
<protein>
    <recommendedName>
        <fullName evidence="5">DNA methylase N-4/N-6 domain-containing protein</fullName>
    </recommendedName>
</protein>
<evidence type="ECO:0000256" key="4">
    <source>
        <dbReference type="ARBA" id="ARBA00022747"/>
    </source>
</evidence>
<dbReference type="PROSITE" id="PS00092">
    <property type="entry name" value="N6_MTASE"/>
    <property type="match status" value="1"/>
</dbReference>
<dbReference type="GO" id="GO:0009307">
    <property type="term" value="P:DNA restriction-modification system"/>
    <property type="evidence" value="ECO:0007669"/>
    <property type="project" value="UniProtKB-KW"/>
</dbReference>
<dbReference type="Proteomes" id="UP000049855">
    <property type="component" value="Unassembled WGS sequence"/>
</dbReference>
<accession>A0A0U1L0B5</accession>
<dbReference type="SUPFAM" id="SSF53335">
    <property type="entry name" value="S-adenosyl-L-methionine-dependent methyltransferases"/>
    <property type="match status" value="2"/>
</dbReference>
<keyword evidence="7" id="KW-1185">Reference proteome</keyword>
<evidence type="ECO:0000256" key="1">
    <source>
        <dbReference type="ARBA" id="ARBA00006594"/>
    </source>
</evidence>
<dbReference type="Gene3D" id="3.40.50.150">
    <property type="entry name" value="Vaccinia Virus protein VP39"/>
    <property type="match status" value="2"/>
</dbReference>
<dbReference type="InterPro" id="IPR002052">
    <property type="entry name" value="DNA_methylase_N6_adenine_CS"/>
</dbReference>
<evidence type="ECO:0000313" key="7">
    <source>
        <dbReference type="Proteomes" id="UP000049855"/>
    </source>
</evidence>
<feature type="domain" description="DNA methylase N-4/N-6" evidence="5">
    <location>
        <begin position="116"/>
        <end position="156"/>
    </location>
</feature>
<evidence type="ECO:0000256" key="2">
    <source>
        <dbReference type="ARBA" id="ARBA00022603"/>
    </source>
</evidence>
<evidence type="ECO:0000313" key="6">
    <source>
        <dbReference type="EMBL" id="CQR72613.1"/>
    </source>
</evidence>